<dbReference type="OrthoDB" id="10251424at2759"/>
<evidence type="ECO:0000256" key="7">
    <source>
        <dbReference type="RuleBase" id="RU004447"/>
    </source>
</evidence>
<dbReference type="GeneID" id="9682832"/>
<protein>
    <submittedName>
        <fullName evidence="11">Predicted protein</fullName>
    </submittedName>
</protein>
<feature type="compositionally biased region" description="Low complexity" evidence="8">
    <location>
        <begin position="24"/>
        <end position="38"/>
    </location>
</feature>
<evidence type="ECO:0000256" key="6">
    <source>
        <dbReference type="ARBA" id="ARBA00023049"/>
    </source>
</evidence>
<dbReference type="GO" id="GO:0046872">
    <property type="term" value="F:metal ion binding"/>
    <property type="evidence" value="ECO:0007669"/>
    <property type="project" value="UniProtKB-KW"/>
</dbReference>
<keyword evidence="4" id="KW-0378">Hydrolase</keyword>
<dbReference type="GO" id="GO:0004222">
    <property type="term" value="F:metalloendopeptidase activity"/>
    <property type="evidence" value="ECO:0007669"/>
    <property type="project" value="InterPro"/>
</dbReference>
<keyword evidence="3" id="KW-0479">Metal-binding</keyword>
<dbReference type="InterPro" id="IPR007863">
    <property type="entry name" value="Peptidase_M16_C"/>
</dbReference>
<keyword evidence="5" id="KW-0862">Zinc</keyword>
<evidence type="ECO:0000256" key="8">
    <source>
        <dbReference type="SAM" id="MobiDB-lite"/>
    </source>
</evidence>
<sequence>MAEVDPPAPVAIEVDGEDTPPTSPRTSTSLPSSPMTPSIGGAVKSSGWKHLAPYPLDDRWDDVLALGPRDRCRAGTLANGMKFYVMRTFKPKDRASLALAVDVGSIAEEEDEQGVAHLVEHLAFRATESNENFHIVKFLESIGAEFGACQNAYTSMDETVYELTVPIDKPGILDEALSIMSEWVNKVRISDDDVRDERGAVLEEMRMGRDARGRSAEAYWKLLMSGSKYAERLPIGLQSVIKDGDPEVFRRFYRKWYRPERMAVVVVGDFPDLDGVAESIAKTFETCSPAPGQPVENPVVHRPTIAPHAAPRVTCDVDKEHTKTMVTVTYKYASGGISTPGGLFEKTVEEAFKLAIDNRLYKIMRKADPPFFSAACSVEDATRTTTMFSVQIVCDEGKVTRGLAAGLREMTRARLHGISEQELKIAAAKQLAEAEQLYVERDQTYCTSLRDELVGHFLRGELVVGAEEEARLSKACTEKMRTTHADAFGKKFSVDASCTIRVMEGRRSTTVEEIEAVVREIQREEDAGEITENAMFQVPSVVLKDEALPPPGRVTEERSFPSVGFEVLTLSNGMKVGMKTTDFLDDQVLVRCFAKGGLSEVPESEYLDALYANTIATELGIFGLKPEILSDVLAGKRCDVSSKTGTYYRRVDGDTSPTDIESGLQLIHALFTSNVRDMLVPEELEAVLRMQEQAIRNRSRNPNTLFHETIRYLAYGRSYMTRPLKPSDVRKMRPLRACEHFNASYSDPSEFAVALVGAFDADRVRPMLEKYLGSIPVPSDSKPHDSKPLTPATFKFPSGVVNKTIRVPMVEPMAMASIIFPINIPNPDHDAVTGEVVATVEGSAKIRRMKHISVTASGIIERRLLALLRFKFGEIYTCSAGASFSYQDQSAMVGDVIRGDVMISFSCDPDAGQRLAALALENVVDLIENGPTLEDVKTAVEVERRTLEVSAKENSYWREYFQALTNSRLAPVVDGDLDAIFELSERTREELLDGITPAIVREHLRECLKVQDRVVVVLRPRRALWRRVLTPDPTTAEGLVVMSCVGIAAWGVMRCFKRR</sequence>
<comment type="similarity">
    <text evidence="1 7">Belongs to the peptidase M16 family.</text>
</comment>
<reference evidence="11 12" key="1">
    <citation type="journal article" date="2009" name="Science">
        <title>Green evolution and dynamic adaptations revealed by genomes of the marine picoeukaryotes Micromonas.</title>
        <authorList>
            <person name="Worden A.Z."/>
            <person name="Lee J.H."/>
            <person name="Mock T."/>
            <person name="Rouze P."/>
            <person name="Simmons M.P."/>
            <person name="Aerts A.L."/>
            <person name="Allen A.E."/>
            <person name="Cuvelier M.L."/>
            <person name="Derelle E."/>
            <person name="Everett M.V."/>
            <person name="Foulon E."/>
            <person name="Grimwood J."/>
            <person name="Gundlach H."/>
            <person name="Henrissat B."/>
            <person name="Napoli C."/>
            <person name="McDonald S.M."/>
            <person name="Parker M.S."/>
            <person name="Rombauts S."/>
            <person name="Salamov A."/>
            <person name="Von Dassow P."/>
            <person name="Badger J.H."/>
            <person name="Coutinho P.M."/>
            <person name="Demir E."/>
            <person name="Dubchak I."/>
            <person name="Gentemann C."/>
            <person name="Eikrem W."/>
            <person name="Gready J.E."/>
            <person name="John U."/>
            <person name="Lanier W."/>
            <person name="Lindquist E.A."/>
            <person name="Lucas S."/>
            <person name="Mayer K.F."/>
            <person name="Moreau H."/>
            <person name="Not F."/>
            <person name="Otillar R."/>
            <person name="Panaud O."/>
            <person name="Pangilinan J."/>
            <person name="Paulsen I."/>
            <person name="Piegu B."/>
            <person name="Poliakov A."/>
            <person name="Robbens S."/>
            <person name="Schmutz J."/>
            <person name="Toulza E."/>
            <person name="Wyss T."/>
            <person name="Zelensky A."/>
            <person name="Zhou K."/>
            <person name="Armbrust E.V."/>
            <person name="Bhattacharya D."/>
            <person name="Goodenough U.W."/>
            <person name="Van de Peer Y."/>
            <person name="Grigoriev I.V."/>
        </authorList>
    </citation>
    <scope>NUCLEOTIDE SEQUENCE [LARGE SCALE GENOMIC DNA]</scope>
    <source>
        <strain evidence="11 12">CCMP1545</strain>
    </source>
</reference>
<dbReference type="PROSITE" id="PS00143">
    <property type="entry name" value="INSULINASE"/>
    <property type="match status" value="1"/>
</dbReference>
<evidence type="ECO:0000313" key="11">
    <source>
        <dbReference type="EMBL" id="EEH58562.1"/>
    </source>
</evidence>
<dbReference type="Pfam" id="PF05193">
    <property type="entry name" value="Peptidase_M16_C"/>
    <property type="match status" value="2"/>
</dbReference>
<dbReference type="SUPFAM" id="SSF63411">
    <property type="entry name" value="LuxS/MPP-like metallohydrolase"/>
    <property type="match status" value="2"/>
</dbReference>
<feature type="domain" description="Peptidase M16 N-terminal" evidence="9">
    <location>
        <begin position="90"/>
        <end position="207"/>
    </location>
</feature>
<keyword evidence="2" id="KW-0645">Protease</keyword>
<organism evidence="12">
    <name type="scientific">Micromonas pusilla (strain CCMP1545)</name>
    <name type="common">Picoplanktonic green alga</name>
    <dbReference type="NCBI Taxonomy" id="564608"/>
    <lineage>
        <taxon>Eukaryota</taxon>
        <taxon>Viridiplantae</taxon>
        <taxon>Chlorophyta</taxon>
        <taxon>Mamiellophyceae</taxon>
        <taxon>Mamiellales</taxon>
        <taxon>Mamiellaceae</taxon>
        <taxon>Micromonas</taxon>
    </lineage>
</organism>
<dbReference type="eggNOG" id="KOG0959">
    <property type="taxonomic scope" value="Eukaryota"/>
</dbReference>
<dbReference type="PANTHER" id="PTHR43690">
    <property type="entry name" value="NARDILYSIN"/>
    <property type="match status" value="1"/>
</dbReference>
<proteinExistence type="inferred from homology"/>
<dbReference type="InterPro" id="IPR001431">
    <property type="entry name" value="Pept_M16_Zn_BS"/>
</dbReference>
<dbReference type="GO" id="GO:0006508">
    <property type="term" value="P:proteolysis"/>
    <property type="evidence" value="ECO:0007669"/>
    <property type="project" value="UniProtKB-KW"/>
</dbReference>
<dbReference type="EMBL" id="GG663737">
    <property type="protein sequence ID" value="EEH58562.1"/>
    <property type="molecule type" value="Genomic_DNA"/>
</dbReference>
<dbReference type="KEGG" id="mpp:MICPUCDRAFT_46786"/>
<dbReference type="OMA" id="PMSGRIH"/>
<evidence type="ECO:0000259" key="10">
    <source>
        <dbReference type="Pfam" id="PF05193"/>
    </source>
</evidence>
<feature type="domain" description="Peptidase M16 C-terminal" evidence="10">
    <location>
        <begin position="246"/>
        <end position="427"/>
    </location>
</feature>
<evidence type="ECO:0000256" key="2">
    <source>
        <dbReference type="ARBA" id="ARBA00022670"/>
    </source>
</evidence>
<dbReference type="RefSeq" id="XP_003056917.1">
    <property type="nucleotide sequence ID" value="XM_003056871.1"/>
</dbReference>
<evidence type="ECO:0000256" key="4">
    <source>
        <dbReference type="ARBA" id="ARBA00022801"/>
    </source>
</evidence>
<evidence type="ECO:0000259" key="9">
    <source>
        <dbReference type="Pfam" id="PF00675"/>
    </source>
</evidence>
<keyword evidence="12" id="KW-1185">Reference proteome</keyword>
<evidence type="ECO:0000256" key="1">
    <source>
        <dbReference type="ARBA" id="ARBA00007261"/>
    </source>
</evidence>
<evidence type="ECO:0000256" key="5">
    <source>
        <dbReference type="ARBA" id="ARBA00022833"/>
    </source>
</evidence>
<keyword evidence="6" id="KW-0482">Metalloprotease</keyword>
<dbReference type="InterPro" id="IPR050626">
    <property type="entry name" value="Peptidase_M16"/>
</dbReference>
<dbReference type="Pfam" id="PF00675">
    <property type="entry name" value="Peptidase_M16"/>
    <property type="match status" value="1"/>
</dbReference>
<dbReference type="InterPro" id="IPR011249">
    <property type="entry name" value="Metalloenz_LuxS/M16"/>
</dbReference>
<name>C1MME9_MICPC</name>
<evidence type="ECO:0000313" key="12">
    <source>
        <dbReference type="Proteomes" id="UP000001876"/>
    </source>
</evidence>
<dbReference type="AlphaFoldDB" id="C1MME9"/>
<feature type="domain" description="Peptidase M16 C-terminal" evidence="10">
    <location>
        <begin position="743"/>
        <end position="940"/>
    </location>
</feature>
<dbReference type="PANTHER" id="PTHR43690:SF34">
    <property type="entry name" value="ZINC PROTEASE PQQL-LIKE"/>
    <property type="match status" value="1"/>
</dbReference>
<dbReference type="Gene3D" id="3.30.830.10">
    <property type="entry name" value="Metalloenzyme, LuxS/M16 peptidase-like"/>
    <property type="match status" value="4"/>
</dbReference>
<dbReference type="MEROPS" id="M16.A03"/>
<dbReference type="Proteomes" id="UP000001876">
    <property type="component" value="Unassembled WGS sequence"/>
</dbReference>
<feature type="region of interest" description="Disordered" evidence="8">
    <location>
        <begin position="1"/>
        <end position="44"/>
    </location>
</feature>
<evidence type="ECO:0000256" key="3">
    <source>
        <dbReference type="ARBA" id="ARBA00022723"/>
    </source>
</evidence>
<accession>C1MME9</accession>
<gene>
    <name evidence="11" type="ORF">MICPUCDRAFT_46786</name>
</gene>
<dbReference type="STRING" id="564608.C1MME9"/>
<dbReference type="InterPro" id="IPR011765">
    <property type="entry name" value="Pept_M16_N"/>
</dbReference>